<dbReference type="VEuPathDB" id="TriTrypDB:TM35_000321690"/>
<feature type="compositionally biased region" description="Acidic residues" evidence="1">
    <location>
        <begin position="513"/>
        <end position="522"/>
    </location>
</feature>
<feature type="compositionally biased region" description="Low complexity" evidence="1">
    <location>
        <begin position="15"/>
        <end position="32"/>
    </location>
</feature>
<dbReference type="OrthoDB" id="270206at2759"/>
<sequence>MVGGGNPHGSAAGLTNSKNNTSNSNNNISNSINTNTNLLRPAVLGLKLDTPTVSGEPHEASQHHRAKTVQEIVDAEDKEADVAVVGRCCTTIFLPILLFILVAGTFVDVVYTSGGSPEVAGVPRAVLFIVEGFKGTTFTSLLEQQRLPHLRRMLAEQQGIYAICTTVEDARCARAAVVEDDTTGESYISAAAGMANILTGVSPHRHRVRNDSSNAFNIFTETSTQFPSVAMRATKAGLRVLGLGGSHLLNGLVPTTGQCGEVGILDAECAAAGSSTSTPNKVNGETTPLSGFHFNNNNNNDNNNNNNPTTATRREKSDERSEGGVSSMMSCLHQRSCNLFQRILTLSGGRDGKEERVFTEQLLDIFGGLFSEEHEGSGGNNNFDNSLLIFHFNALARRTEDPELPEFTYDKDSLEYAAQAFLIDSLIGQVLTFIRDRAYAKKENWLVVGTSDHGGVGKSFGHSGDEDEVVPFFVATYTSNSRGYIKLKPLLRPATHMDTTPTILKWLGLPPYEEQEEEEEEEKREKEYVAEGGISGGVNSDRKSRQYSNDNNNARMGSTQPVSTTSLASTVLLDGRPQAICGSGLRPRDCPEEK</sequence>
<accession>A0A1X0NM85</accession>
<feature type="region of interest" description="Disordered" evidence="1">
    <location>
        <begin position="1"/>
        <end position="32"/>
    </location>
</feature>
<dbReference type="PANTHER" id="PTHR20916">
    <property type="entry name" value="CYSTEINE AND GLYCINE-RICH PROTEIN 2 BINDING PROTEIN"/>
    <property type="match status" value="1"/>
</dbReference>
<dbReference type="AlphaFoldDB" id="A0A1X0NM85"/>
<dbReference type="InterPro" id="IPR017850">
    <property type="entry name" value="Alkaline_phosphatase_core_sf"/>
</dbReference>
<evidence type="ECO:0000313" key="3">
    <source>
        <dbReference type="Proteomes" id="UP000192257"/>
    </source>
</evidence>
<comment type="caution">
    <text evidence="2">The sequence shown here is derived from an EMBL/GenBank/DDBJ whole genome shotgun (WGS) entry which is preliminary data.</text>
</comment>
<name>A0A1X0NM85_9TRYP</name>
<dbReference type="Gene3D" id="3.40.720.10">
    <property type="entry name" value="Alkaline Phosphatase, subunit A"/>
    <property type="match status" value="1"/>
</dbReference>
<proteinExistence type="predicted"/>
<reference evidence="2 3" key="1">
    <citation type="submission" date="2017-03" db="EMBL/GenBank/DDBJ databases">
        <title>An alternative strategy for trypanosome survival in the mammalian bloodstream revealed through genome and transcriptome analysis of the ubiquitous bovine parasite Trypanosoma (Megatrypanum) theileri.</title>
        <authorList>
            <person name="Kelly S."/>
            <person name="Ivens A."/>
            <person name="Mott A."/>
            <person name="O'Neill E."/>
            <person name="Emms D."/>
            <person name="Macleod O."/>
            <person name="Voorheis P."/>
            <person name="Matthews J."/>
            <person name="Matthews K."/>
            <person name="Carrington M."/>
        </authorList>
    </citation>
    <scope>NUCLEOTIDE SEQUENCE [LARGE SCALE GENOMIC DNA]</scope>
    <source>
        <strain evidence="2">Edinburgh</strain>
    </source>
</reference>
<feature type="compositionally biased region" description="Basic and acidic residues" evidence="1">
    <location>
        <begin position="312"/>
        <end position="322"/>
    </location>
</feature>
<evidence type="ECO:0000256" key="1">
    <source>
        <dbReference type="SAM" id="MobiDB-lite"/>
    </source>
</evidence>
<dbReference type="EMBL" id="NBCO01000032">
    <property type="protein sequence ID" value="ORC85854.1"/>
    <property type="molecule type" value="Genomic_DNA"/>
</dbReference>
<protein>
    <submittedName>
        <fullName evidence="2">Uncharacterized protein</fullName>
    </submittedName>
</protein>
<feature type="compositionally biased region" description="Low complexity" evidence="1">
    <location>
        <begin position="295"/>
        <end position="307"/>
    </location>
</feature>
<feature type="region of interest" description="Disordered" evidence="1">
    <location>
        <begin position="512"/>
        <end position="567"/>
    </location>
</feature>
<dbReference type="SUPFAM" id="SSF53649">
    <property type="entry name" value="Alkaline phosphatase-like"/>
    <property type="match status" value="1"/>
</dbReference>
<gene>
    <name evidence="2" type="ORF">TM35_000321690</name>
</gene>
<dbReference type="RefSeq" id="XP_028879920.1">
    <property type="nucleotide sequence ID" value="XM_029028796.1"/>
</dbReference>
<keyword evidence="3" id="KW-1185">Reference proteome</keyword>
<dbReference type="PANTHER" id="PTHR20916:SF18">
    <property type="entry name" value="IPT_TIG DOMAIN-CONTAINING PROTEIN"/>
    <property type="match status" value="1"/>
</dbReference>
<dbReference type="Proteomes" id="UP000192257">
    <property type="component" value="Unassembled WGS sequence"/>
</dbReference>
<organism evidence="2 3">
    <name type="scientific">Trypanosoma theileri</name>
    <dbReference type="NCBI Taxonomy" id="67003"/>
    <lineage>
        <taxon>Eukaryota</taxon>
        <taxon>Discoba</taxon>
        <taxon>Euglenozoa</taxon>
        <taxon>Kinetoplastea</taxon>
        <taxon>Metakinetoplastina</taxon>
        <taxon>Trypanosomatida</taxon>
        <taxon>Trypanosomatidae</taxon>
        <taxon>Trypanosoma</taxon>
    </lineage>
</organism>
<evidence type="ECO:0000313" key="2">
    <source>
        <dbReference type="EMBL" id="ORC85854.1"/>
    </source>
</evidence>
<dbReference type="GeneID" id="39988576"/>
<feature type="compositionally biased region" description="Polar residues" evidence="1">
    <location>
        <begin position="546"/>
        <end position="567"/>
    </location>
</feature>
<feature type="region of interest" description="Disordered" evidence="1">
    <location>
        <begin position="273"/>
        <end position="325"/>
    </location>
</feature>
<feature type="compositionally biased region" description="Polar residues" evidence="1">
    <location>
        <begin position="273"/>
        <end position="289"/>
    </location>
</feature>